<name>A0ACB8BJC0_9AGAM</name>
<proteinExistence type="predicted"/>
<dbReference type="Proteomes" id="UP000790709">
    <property type="component" value="Unassembled WGS sequence"/>
</dbReference>
<keyword evidence="2" id="KW-1185">Reference proteome</keyword>
<gene>
    <name evidence="1" type="ORF">BV22DRAFT_1128553</name>
</gene>
<dbReference type="EMBL" id="MU266391">
    <property type="protein sequence ID" value="KAH7925971.1"/>
    <property type="molecule type" value="Genomic_DNA"/>
</dbReference>
<organism evidence="1 2">
    <name type="scientific">Leucogyrophana mollusca</name>
    <dbReference type="NCBI Taxonomy" id="85980"/>
    <lineage>
        <taxon>Eukaryota</taxon>
        <taxon>Fungi</taxon>
        <taxon>Dikarya</taxon>
        <taxon>Basidiomycota</taxon>
        <taxon>Agaricomycotina</taxon>
        <taxon>Agaricomycetes</taxon>
        <taxon>Agaricomycetidae</taxon>
        <taxon>Boletales</taxon>
        <taxon>Boletales incertae sedis</taxon>
        <taxon>Leucogyrophana</taxon>
    </lineage>
</organism>
<accession>A0ACB8BJC0</accession>
<comment type="caution">
    <text evidence="1">The sequence shown here is derived from an EMBL/GenBank/DDBJ whole genome shotgun (WGS) entry which is preliminary data.</text>
</comment>
<reference evidence="1" key="1">
    <citation type="journal article" date="2021" name="New Phytol.">
        <title>Evolutionary innovations through gain and loss of genes in the ectomycorrhizal Boletales.</title>
        <authorList>
            <person name="Wu G."/>
            <person name="Miyauchi S."/>
            <person name="Morin E."/>
            <person name="Kuo A."/>
            <person name="Drula E."/>
            <person name="Varga T."/>
            <person name="Kohler A."/>
            <person name="Feng B."/>
            <person name="Cao Y."/>
            <person name="Lipzen A."/>
            <person name="Daum C."/>
            <person name="Hundley H."/>
            <person name="Pangilinan J."/>
            <person name="Johnson J."/>
            <person name="Barry K."/>
            <person name="LaButti K."/>
            <person name="Ng V."/>
            <person name="Ahrendt S."/>
            <person name="Min B."/>
            <person name="Choi I.G."/>
            <person name="Park H."/>
            <person name="Plett J.M."/>
            <person name="Magnuson J."/>
            <person name="Spatafora J.W."/>
            <person name="Nagy L.G."/>
            <person name="Henrissat B."/>
            <person name="Grigoriev I.V."/>
            <person name="Yang Z.L."/>
            <person name="Xu J."/>
            <person name="Martin F.M."/>
        </authorList>
    </citation>
    <scope>NUCLEOTIDE SEQUENCE</scope>
    <source>
        <strain evidence="1">KUC20120723A-06</strain>
    </source>
</reference>
<sequence length="759" mass="84847">MTDLSNDATNPVPQALLDSTRAYAFIRQANAGLIRILQEASDLDPKISTTWTADAQKLVEFKPEPRRLVVIGRTGAGKSTAITALCGQPILATGADVYPQAPSTSHIQLENLLNDEAVRALLGAEIAIGPCRPAELEARLRHYVTSRVHVAGVPAHWHLVELVKVYGAFEALASGAVTLVDVPGYGDANKTRTERTQEYLRNADQIALVADIKRAVDDTTTREYLRTFIHRLIGIDGRKGSLMVLLTGSDNPISEKQVHRMTEKQRSVVQGWEAEEDELMAEQANLRAARAWLSGALENDQTDAKLKQNMKDDIFQICKREDEISKSLVALTSTKYSYVAQQRSSGVAEDLQQLYQSIYRSIAGPRNQKNKCTSLPIFCIGSTDFLRLSHLDNMQPMVFRDINDTGIPRLRQHIANTGHRQAFTEIKAHLTNARALLSEVQAFYKSCQKKDKRLAIYERFAANQFRGLQVQVNQVLRTTLGGIYDQVAELEKALREMALESAKTSLGIVTDLGETQKFNTYSAIMRRQGEWKDVDLNRDLSQDMFNADVAQLWNAVFNQFIGSQLRTLVSEIDQLFEKAIKAIVNRSKNLKTIRVQILSASELIDAHTSLDVARKEFAIGRSFGGTFGGILVQELLPHYESVSGQRGKGMFQRMKDINSQQFQPQNAQVLYNRTVDRVVQSIQTAIADGEQCFDDALKRLYISFNRSLVCVQGNSALEELRKQRRVPEMLAFINQCTAEGEAVAKIVDHHLDVNTIVVE</sequence>
<evidence type="ECO:0000313" key="1">
    <source>
        <dbReference type="EMBL" id="KAH7925971.1"/>
    </source>
</evidence>
<evidence type="ECO:0000313" key="2">
    <source>
        <dbReference type="Proteomes" id="UP000790709"/>
    </source>
</evidence>
<protein>
    <submittedName>
        <fullName evidence="1">Uncharacterized protein</fullName>
    </submittedName>
</protein>